<comment type="caution">
    <text evidence="2">The sequence shown here is derived from an EMBL/GenBank/DDBJ whole genome shotgun (WGS) entry which is preliminary data.</text>
</comment>
<dbReference type="RefSeq" id="WP_284279345.1">
    <property type="nucleotide sequence ID" value="NZ_BSOJ01000002.1"/>
</dbReference>
<dbReference type="Proteomes" id="UP001156664">
    <property type="component" value="Unassembled WGS sequence"/>
</dbReference>
<accession>A0ABQ5YQ42</accession>
<proteinExistence type="predicted"/>
<name>A0ABQ5YQ42_9BURK</name>
<feature type="chain" id="PRO_5047322289" evidence="1">
    <location>
        <begin position="22"/>
        <end position="142"/>
    </location>
</feature>
<dbReference type="EMBL" id="BSOJ01000002">
    <property type="protein sequence ID" value="GLR25048.1"/>
    <property type="molecule type" value="Genomic_DNA"/>
</dbReference>
<evidence type="ECO:0000256" key="1">
    <source>
        <dbReference type="SAM" id="SignalP"/>
    </source>
</evidence>
<keyword evidence="1" id="KW-0732">Signal</keyword>
<reference evidence="3" key="1">
    <citation type="journal article" date="2019" name="Int. J. Syst. Evol. Microbiol.">
        <title>The Global Catalogue of Microorganisms (GCM) 10K type strain sequencing project: providing services to taxonomists for standard genome sequencing and annotation.</title>
        <authorList>
            <consortium name="The Broad Institute Genomics Platform"/>
            <consortium name="The Broad Institute Genome Sequencing Center for Infectious Disease"/>
            <person name="Wu L."/>
            <person name="Ma J."/>
        </authorList>
    </citation>
    <scope>NUCLEOTIDE SEQUENCE [LARGE SCALE GENOMIC DNA]</scope>
    <source>
        <strain evidence="3">NBRC 105857</strain>
    </source>
</reference>
<sequence length="142" mass="15585">MKHLRLAALLLPLASLSIAQAGTIAKGNPLVGIWRVDVPGYQCSETYVVRDDGTLKVSSGDEISESDLSISDKPSASGFYRWEDNLVKDNGKKDCTGEIMQVGTRSVTFIYMKDTGDQFMMCREENLNACVGPFVRIADENT</sequence>
<protein>
    <submittedName>
        <fullName evidence="2">Uncharacterized protein</fullName>
    </submittedName>
</protein>
<evidence type="ECO:0000313" key="2">
    <source>
        <dbReference type="EMBL" id="GLR25048.1"/>
    </source>
</evidence>
<organism evidence="2 3">
    <name type="scientific">Limnobacter litoralis</name>
    <dbReference type="NCBI Taxonomy" id="481366"/>
    <lineage>
        <taxon>Bacteria</taxon>
        <taxon>Pseudomonadati</taxon>
        <taxon>Pseudomonadota</taxon>
        <taxon>Betaproteobacteria</taxon>
        <taxon>Burkholderiales</taxon>
        <taxon>Burkholderiaceae</taxon>
        <taxon>Limnobacter</taxon>
    </lineage>
</organism>
<keyword evidence="3" id="KW-1185">Reference proteome</keyword>
<evidence type="ECO:0000313" key="3">
    <source>
        <dbReference type="Proteomes" id="UP001156664"/>
    </source>
</evidence>
<feature type="signal peptide" evidence="1">
    <location>
        <begin position="1"/>
        <end position="21"/>
    </location>
</feature>
<gene>
    <name evidence="2" type="ORF">GCM10007875_01350</name>
</gene>